<evidence type="ECO:0000256" key="4">
    <source>
        <dbReference type="SAM" id="MobiDB-lite"/>
    </source>
</evidence>
<evidence type="ECO:0000256" key="1">
    <source>
        <dbReference type="ARBA" id="ARBA00010088"/>
    </source>
</evidence>
<proteinExistence type="inferred from homology"/>
<comment type="caution">
    <text evidence="6">The sequence shown here is derived from an EMBL/GenBank/DDBJ whole genome shotgun (WGS) entry which is preliminary data.</text>
</comment>
<reference evidence="6" key="1">
    <citation type="journal article" date="2021" name="PeerJ">
        <title>Extensive microbial diversity within the chicken gut microbiome revealed by metagenomics and culture.</title>
        <authorList>
            <person name="Gilroy R."/>
            <person name="Ravi A."/>
            <person name="Getino M."/>
            <person name="Pursley I."/>
            <person name="Horton D.L."/>
            <person name="Alikhan N.F."/>
            <person name="Baker D."/>
            <person name="Gharbi K."/>
            <person name="Hall N."/>
            <person name="Watson M."/>
            <person name="Adriaenssens E.M."/>
            <person name="Foster-Nyarko E."/>
            <person name="Jarju S."/>
            <person name="Secka A."/>
            <person name="Antonio M."/>
            <person name="Oren A."/>
            <person name="Chaudhuri R.R."/>
            <person name="La Ragione R."/>
            <person name="Hildebrand F."/>
            <person name="Pallen M.J."/>
        </authorList>
    </citation>
    <scope>NUCLEOTIDE SEQUENCE</scope>
    <source>
        <strain evidence="6">CHK130-7132</strain>
    </source>
</reference>
<reference evidence="6" key="2">
    <citation type="submission" date="2021-04" db="EMBL/GenBank/DDBJ databases">
        <authorList>
            <person name="Gilroy R."/>
        </authorList>
    </citation>
    <scope>NUCLEOTIDE SEQUENCE</scope>
    <source>
        <strain evidence="6">CHK130-7132</strain>
    </source>
</reference>
<feature type="compositionally biased region" description="Low complexity" evidence="4">
    <location>
        <begin position="41"/>
        <end position="55"/>
    </location>
</feature>
<dbReference type="PANTHER" id="PTHR43248">
    <property type="entry name" value="2-SUCCINYL-6-HYDROXY-2,4-CYCLOHEXADIENE-1-CARBOXYLATE SYNTHASE"/>
    <property type="match status" value="1"/>
</dbReference>
<evidence type="ECO:0000256" key="2">
    <source>
        <dbReference type="ARBA" id="ARBA00022729"/>
    </source>
</evidence>
<protein>
    <submittedName>
        <fullName evidence="6">Alpha/beta hydrolase</fullName>
    </submittedName>
</protein>
<evidence type="ECO:0000259" key="5">
    <source>
        <dbReference type="Pfam" id="PF08386"/>
    </source>
</evidence>
<evidence type="ECO:0000256" key="3">
    <source>
        <dbReference type="ARBA" id="ARBA00022801"/>
    </source>
</evidence>
<dbReference type="EMBL" id="DWWC01000219">
    <property type="protein sequence ID" value="HJC70111.1"/>
    <property type="molecule type" value="Genomic_DNA"/>
</dbReference>
<dbReference type="InterPro" id="IPR013595">
    <property type="entry name" value="Pept_S33_TAP-like_C"/>
</dbReference>
<keyword evidence="3 6" id="KW-0378">Hydrolase</keyword>
<dbReference type="AlphaFoldDB" id="A0A9D2Q0L1"/>
<dbReference type="InterPro" id="IPR051601">
    <property type="entry name" value="Serine_prot/Carboxylest_S33"/>
</dbReference>
<evidence type="ECO:0000313" key="6">
    <source>
        <dbReference type="EMBL" id="HJC70111.1"/>
    </source>
</evidence>
<name>A0A9D2Q0L1_9MICO</name>
<evidence type="ECO:0000313" key="7">
    <source>
        <dbReference type="Proteomes" id="UP000823854"/>
    </source>
</evidence>
<accession>A0A9D2Q0L1</accession>
<dbReference type="Proteomes" id="UP000823854">
    <property type="component" value="Unassembled WGS sequence"/>
</dbReference>
<dbReference type="PANTHER" id="PTHR43248:SF29">
    <property type="entry name" value="TRIPEPTIDYL AMINOPEPTIDASE"/>
    <property type="match status" value="1"/>
</dbReference>
<dbReference type="InterPro" id="IPR029058">
    <property type="entry name" value="AB_hydrolase_fold"/>
</dbReference>
<dbReference type="SUPFAM" id="SSF53474">
    <property type="entry name" value="alpha/beta-Hydrolases"/>
    <property type="match status" value="1"/>
</dbReference>
<feature type="domain" description="Peptidase S33 tripeptidyl aminopeptidase-like C-terminal" evidence="5">
    <location>
        <begin position="458"/>
        <end position="547"/>
    </location>
</feature>
<organism evidence="6 7">
    <name type="scientific">Candidatus Brachybacterium intestinipullorum</name>
    <dbReference type="NCBI Taxonomy" id="2838512"/>
    <lineage>
        <taxon>Bacteria</taxon>
        <taxon>Bacillati</taxon>
        <taxon>Actinomycetota</taxon>
        <taxon>Actinomycetes</taxon>
        <taxon>Micrococcales</taxon>
        <taxon>Dermabacteraceae</taxon>
        <taxon>Brachybacterium</taxon>
    </lineage>
</organism>
<gene>
    <name evidence="6" type="ORF">H9932_10630</name>
</gene>
<dbReference type="Pfam" id="PF08386">
    <property type="entry name" value="Abhydrolase_4"/>
    <property type="match status" value="1"/>
</dbReference>
<dbReference type="GO" id="GO:0016787">
    <property type="term" value="F:hydrolase activity"/>
    <property type="evidence" value="ECO:0007669"/>
    <property type="project" value="UniProtKB-KW"/>
</dbReference>
<dbReference type="Gene3D" id="3.40.50.1820">
    <property type="entry name" value="alpha/beta hydrolase"/>
    <property type="match status" value="1"/>
</dbReference>
<feature type="region of interest" description="Disordered" evidence="4">
    <location>
        <begin position="30"/>
        <end position="81"/>
    </location>
</feature>
<sequence length="549" mass="57334">MTPLPGTRSPLSRLAAATAVAVMLLAGCTEGSVPQGGASEGGSSAASDEGGATAAPEDDSPALQETGSSAALDLPTDPAEDPAYEAYYSQQIDWGTCEDLMVEDAECGTLTVPLAWDDPGAGDIEIAVARVAAEGESRGSLVVNPGGPGGSGVNFLESAPYLISPEVRAGYDLVGFDPRGVNRSAGIECLDDAETDEYLSATGEPGTEEASELAEEWGTRVAEACEANSGDELPYVDTYSAARDMDVLRAALGSEELDYLGYSYGTYLGASYAELYADRVGRFVLDGALDPDMSMNEFSAGQAEGFEHAIEAFLADCLEQGDSCPFRGEVPEAKQQLQSFFDSVDETPLDTGDPDRPLTGALARSAVLVLLYDDAQWEMGRQALASAMSGDGADLLYISDLSSERRADGSYRTNAAFAISAVNCLDHPGVADEEWVAQEADRLAEEFPTFGPMLGGDGCAQWPVDPVREPGPISAEGSGPIVVIGTTGDPATPYEWAQNLSSQLDEGVLLTFEGEGHTAYGRSGGCIEEQVDAYLLEGTVPEDGLRCGG</sequence>
<keyword evidence="2" id="KW-0732">Signal</keyword>
<comment type="similarity">
    <text evidence="1">Belongs to the peptidase S33 family.</text>
</comment>